<feature type="transmembrane region" description="Helical" evidence="7">
    <location>
        <begin position="71"/>
        <end position="90"/>
    </location>
</feature>
<dbReference type="PANTHER" id="PTHR23513:SF11">
    <property type="entry name" value="STAPHYLOFERRIN A TRANSPORTER"/>
    <property type="match status" value="1"/>
</dbReference>
<evidence type="ECO:0000256" key="5">
    <source>
        <dbReference type="ARBA" id="ARBA00023136"/>
    </source>
</evidence>
<feature type="transmembrane region" description="Helical" evidence="7">
    <location>
        <begin position="96"/>
        <end position="119"/>
    </location>
</feature>
<name>A0ABS7FY63_9ACTN</name>
<feature type="transmembrane region" description="Helical" evidence="7">
    <location>
        <begin position="155"/>
        <end position="175"/>
    </location>
</feature>
<evidence type="ECO:0000313" key="9">
    <source>
        <dbReference type="Proteomes" id="UP000774570"/>
    </source>
</evidence>
<dbReference type="PANTHER" id="PTHR23513">
    <property type="entry name" value="INTEGRAL MEMBRANE EFFLUX PROTEIN-RELATED"/>
    <property type="match status" value="1"/>
</dbReference>
<evidence type="ECO:0000256" key="7">
    <source>
        <dbReference type="SAM" id="Phobius"/>
    </source>
</evidence>
<evidence type="ECO:0000256" key="6">
    <source>
        <dbReference type="SAM" id="MobiDB-lite"/>
    </source>
</evidence>
<organism evidence="8 9">
    <name type="scientific">Actinomadura parmotrematis</name>
    <dbReference type="NCBI Taxonomy" id="2864039"/>
    <lineage>
        <taxon>Bacteria</taxon>
        <taxon>Bacillati</taxon>
        <taxon>Actinomycetota</taxon>
        <taxon>Actinomycetes</taxon>
        <taxon>Streptosporangiales</taxon>
        <taxon>Thermomonosporaceae</taxon>
        <taxon>Actinomadura</taxon>
    </lineage>
</organism>
<dbReference type="EMBL" id="JAIBOA010000015">
    <property type="protein sequence ID" value="MBW8485373.1"/>
    <property type="molecule type" value="Genomic_DNA"/>
</dbReference>
<proteinExistence type="predicted"/>
<feature type="transmembrane region" description="Helical" evidence="7">
    <location>
        <begin position="207"/>
        <end position="228"/>
    </location>
</feature>
<evidence type="ECO:0000256" key="1">
    <source>
        <dbReference type="ARBA" id="ARBA00004651"/>
    </source>
</evidence>
<keyword evidence="2" id="KW-1003">Cell membrane</keyword>
<accession>A0ABS7FY63</accession>
<feature type="transmembrane region" description="Helical" evidence="7">
    <location>
        <begin position="269"/>
        <end position="288"/>
    </location>
</feature>
<keyword evidence="4 7" id="KW-1133">Transmembrane helix</keyword>
<feature type="transmembrane region" description="Helical" evidence="7">
    <location>
        <begin position="240"/>
        <end position="262"/>
    </location>
</feature>
<feature type="transmembrane region" description="Helical" evidence="7">
    <location>
        <begin position="131"/>
        <end position="149"/>
    </location>
</feature>
<keyword evidence="5 7" id="KW-0472">Membrane</keyword>
<dbReference type="Gene3D" id="1.20.1250.20">
    <property type="entry name" value="MFS general substrate transporter like domains"/>
    <property type="match status" value="1"/>
</dbReference>
<keyword evidence="9" id="KW-1185">Reference proteome</keyword>
<sequence>MRPPAVPLRYLATAVLVRGADGGAAVGLVLLALEHGGALSGGLLAAALSAPHLAGPWLAARLDRARDGRRLLAASYLLYGTALAAGALTVGRLPVALAAVAVAGACGPLLTGGLSSRLAGVSSARAQGWDALTYGIGGTAGPALVAGLAALAGPLAAVLALSAAAVVASVLALSLPPVPAPVPARDGTGGTWSGVRVLAAPGPLRRVTVLTLLTAVQLGAMPVIAGLLGPHLAGRPGAAGALTVAYGAGNLAGGLLVTAVPLRGDPERAALRLFTVLGAVTAACALAPSLGWALAGFALVGAGNAASFTATLAARAAYAPPAARAQVFVTSAGLKVAVSAAGAALAGTAAGLGGAALLLAAAALAGAAVLLALADRALTSEPAISRDLDPGRRGRRAAAGRSGT</sequence>
<dbReference type="InterPro" id="IPR036259">
    <property type="entry name" value="MFS_trans_sf"/>
</dbReference>
<dbReference type="SUPFAM" id="SSF103473">
    <property type="entry name" value="MFS general substrate transporter"/>
    <property type="match status" value="1"/>
</dbReference>
<evidence type="ECO:0000313" key="8">
    <source>
        <dbReference type="EMBL" id="MBW8485373.1"/>
    </source>
</evidence>
<evidence type="ECO:0000256" key="4">
    <source>
        <dbReference type="ARBA" id="ARBA00022989"/>
    </source>
</evidence>
<feature type="region of interest" description="Disordered" evidence="6">
    <location>
        <begin position="384"/>
        <end position="404"/>
    </location>
</feature>
<protein>
    <submittedName>
        <fullName evidence="8">MFS transporter</fullName>
    </submittedName>
</protein>
<dbReference type="RefSeq" id="WP_220168594.1">
    <property type="nucleotide sequence ID" value="NZ_JAIBOA010000015.1"/>
</dbReference>
<evidence type="ECO:0000256" key="3">
    <source>
        <dbReference type="ARBA" id="ARBA00022692"/>
    </source>
</evidence>
<reference evidence="8 9" key="1">
    <citation type="submission" date="2021-07" db="EMBL/GenBank/DDBJ databases">
        <title>Actinomadura sp. PM05-2 isolated from lichen.</title>
        <authorList>
            <person name="Somphong A."/>
            <person name="Phongsopitanun W."/>
            <person name="Tanasupawat S."/>
            <person name="Peongsungnone V."/>
        </authorList>
    </citation>
    <scope>NUCLEOTIDE SEQUENCE [LARGE SCALE GENOMIC DNA]</scope>
    <source>
        <strain evidence="8 9">PM05-2</strain>
    </source>
</reference>
<keyword evidence="3 7" id="KW-0812">Transmembrane</keyword>
<evidence type="ECO:0000256" key="2">
    <source>
        <dbReference type="ARBA" id="ARBA00022475"/>
    </source>
</evidence>
<gene>
    <name evidence="8" type="ORF">K1Y72_23540</name>
</gene>
<dbReference type="Proteomes" id="UP000774570">
    <property type="component" value="Unassembled WGS sequence"/>
</dbReference>
<feature type="transmembrane region" description="Helical" evidence="7">
    <location>
        <begin position="352"/>
        <end position="374"/>
    </location>
</feature>
<comment type="subcellular location">
    <subcellularLocation>
        <location evidence="1">Cell membrane</location>
        <topology evidence="1">Multi-pass membrane protein</topology>
    </subcellularLocation>
</comment>
<comment type="caution">
    <text evidence="8">The sequence shown here is derived from an EMBL/GenBank/DDBJ whole genome shotgun (WGS) entry which is preliminary data.</text>
</comment>